<name>J9G2Q4_9ZZZZ</name>
<feature type="region of interest" description="Disordered" evidence="1">
    <location>
        <begin position="105"/>
        <end position="149"/>
    </location>
</feature>
<dbReference type="EMBL" id="AMCI01002931">
    <property type="protein sequence ID" value="EJX01502.1"/>
    <property type="molecule type" value="Genomic_DNA"/>
</dbReference>
<feature type="compositionally biased region" description="Polar residues" evidence="1">
    <location>
        <begin position="112"/>
        <end position="127"/>
    </location>
</feature>
<feature type="compositionally biased region" description="Basic residues" evidence="1">
    <location>
        <begin position="140"/>
        <end position="149"/>
    </location>
</feature>
<sequence length="149" mass="17008">MIQGEGGCTVAACRDPIICHYRMRGRRYFCYGSRHAATVQQMRDPHKPKDECAKKVTTARRQRGCTVAACRDPIICHYRMRGGRYFCYGSRHAATVQLLRDPHKPKDECTKKVTTATSRDISRPYNTSPLLFPPPSSPVNHKKKFLPKL</sequence>
<proteinExistence type="predicted"/>
<comment type="caution">
    <text evidence="2">The sequence shown here is derived from an EMBL/GenBank/DDBJ whole genome shotgun (WGS) entry which is preliminary data.</text>
</comment>
<evidence type="ECO:0000313" key="2">
    <source>
        <dbReference type="EMBL" id="EJX01502.1"/>
    </source>
</evidence>
<dbReference type="AlphaFoldDB" id="J9G2Q4"/>
<protein>
    <submittedName>
        <fullName evidence="2">Uncharacterized protein</fullName>
    </submittedName>
</protein>
<accession>J9G2Q4</accession>
<organism evidence="2">
    <name type="scientific">gut metagenome</name>
    <dbReference type="NCBI Taxonomy" id="749906"/>
    <lineage>
        <taxon>unclassified sequences</taxon>
        <taxon>metagenomes</taxon>
        <taxon>organismal metagenomes</taxon>
    </lineage>
</organism>
<reference evidence="2" key="1">
    <citation type="journal article" date="2012" name="PLoS ONE">
        <title>Gene sets for utilization of primary and secondary nutrition supplies in the distal gut of endangered iberian lynx.</title>
        <authorList>
            <person name="Alcaide M."/>
            <person name="Messina E."/>
            <person name="Richter M."/>
            <person name="Bargiela R."/>
            <person name="Peplies J."/>
            <person name="Huws S.A."/>
            <person name="Newbold C.J."/>
            <person name="Golyshin P.N."/>
            <person name="Simon M.A."/>
            <person name="Lopez G."/>
            <person name="Yakimov M.M."/>
            <person name="Ferrer M."/>
        </authorList>
    </citation>
    <scope>NUCLEOTIDE SEQUENCE</scope>
</reference>
<evidence type="ECO:0000256" key="1">
    <source>
        <dbReference type="SAM" id="MobiDB-lite"/>
    </source>
</evidence>
<gene>
    <name evidence="2" type="ORF">EVA_10389</name>
</gene>